<name>A0ABP8YAU3_9MICO</name>
<evidence type="ECO:0000259" key="1">
    <source>
        <dbReference type="Pfam" id="PF01593"/>
    </source>
</evidence>
<organism evidence="2 3">
    <name type="scientific">Promicromonospora umidemergens</name>
    <dbReference type="NCBI Taxonomy" id="629679"/>
    <lineage>
        <taxon>Bacteria</taxon>
        <taxon>Bacillati</taxon>
        <taxon>Actinomycetota</taxon>
        <taxon>Actinomycetes</taxon>
        <taxon>Micrococcales</taxon>
        <taxon>Promicromonosporaceae</taxon>
        <taxon>Promicromonospora</taxon>
    </lineage>
</organism>
<reference evidence="3" key="1">
    <citation type="journal article" date="2019" name="Int. J. Syst. Evol. Microbiol.">
        <title>The Global Catalogue of Microorganisms (GCM) 10K type strain sequencing project: providing services to taxonomists for standard genome sequencing and annotation.</title>
        <authorList>
            <consortium name="The Broad Institute Genomics Platform"/>
            <consortium name="The Broad Institute Genome Sequencing Center for Infectious Disease"/>
            <person name="Wu L."/>
            <person name="Ma J."/>
        </authorList>
    </citation>
    <scope>NUCLEOTIDE SEQUENCE [LARGE SCALE GENOMIC DNA]</scope>
    <source>
        <strain evidence="3">JCM 17975</strain>
    </source>
</reference>
<accession>A0ABP8YAU3</accession>
<keyword evidence="3" id="KW-1185">Reference proteome</keyword>
<sequence length="171" mass="17642">MSTWSGAASFAVAWACPPRACGLTTIYHAAPEPPGAEPILLLDGNPDRTIANSVVLSNAAAAYAPDGRALIATSLVGSASVEADEPAVRRRLAHLYGASTARWEHLRTVTIPNALPAAPPPLGDLRRSVDLGDGLFVAGDHRDTPSIQGAMASGTRATQAVLRRSEVGTVA</sequence>
<comment type="caution">
    <text evidence="2">The sequence shown here is derived from an EMBL/GenBank/DDBJ whole genome shotgun (WGS) entry which is preliminary data.</text>
</comment>
<dbReference type="RefSeq" id="WP_253868437.1">
    <property type="nucleotide sequence ID" value="NZ_BAABHM010000038.1"/>
</dbReference>
<dbReference type="PANTHER" id="PTHR42841">
    <property type="entry name" value="AMINE OXIDASE"/>
    <property type="match status" value="1"/>
</dbReference>
<evidence type="ECO:0000313" key="2">
    <source>
        <dbReference type="EMBL" id="GAA4725565.1"/>
    </source>
</evidence>
<dbReference type="Proteomes" id="UP001500843">
    <property type="component" value="Unassembled WGS sequence"/>
</dbReference>
<protein>
    <recommendedName>
        <fullName evidence="1">Amine oxidase domain-containing protein</fullName>
    </recommendedName>
</protein>
<feature type="domain" description="Amine oxidase" evidence="1">
    <location>
        <begin position="43"/>
        <end position="162"/>
    </location>
</feature>
<evidence type="ECO:0000313" key="3">
    <source>
        <dbReference type="Proteomes" id="UP001500843"/>
    </source>
</evidence>
<dbReference type="InterPro" id="IPR002937">
    <property type="entry name" value="Amino_oxidase"/>
</dbReference>
<proteinExistence type="predicted"/>
<gene>
    <name evidence="2" type="ORF">GCM10023198_58310</name>
</gene>
<dbReference type="Pfam" id="PF01593">
    <property type="entry name" value="Amino_oxidase"/>
    <property type="match status" value="1"/>
</dbReference>
<dbReference type="EMBL" id="BAABHM010000038">
    <property type="protein sequence ID" value="GAA4725565.1"/>
    <property type="molecule type" value="Genomic_DNA"/>
</dbReference>